<feature type="region of interest" description="Disordered" evidence="1">
    <location>
        <begin position="103"/>
        <end position="122"/>
    </location>
</feature>
<dbReference type="AlphaFoldDB" id="A0AAV1R6E4"/>
<dbReference type="EMBL" id="CAWUPB010000905">
    <property type="protein sequence ID" value="CAK7328894.1"/>
    <property type="molecule type" value="Genomic_DNA"/>
</dbReference>
<evidence type="ECO:0000313" key="3">
    <source>
        <dbReference type="Proteomes" id="UP001314170"/>
    </source>
</evidence>
<protein>
    <submittedName>
        <fullName evidence="2">Uncharacterized protein</fullName>
    </submittedName>
</protein>
<proteinExistence type="predicted"/>
<accession>A0AAV1R6E4</accession>
<feature type="compositionally biased region" description="Acidic residues" evidence="1">
    <location>
        <begin position="113"/>
        <end position="122"/>
    </location>
</feature>
<gene>
    <name evidence="2" type="ORF">DCAF_LOCUS6637</name>
</gene>
<name>A0AAV1R6E4_9ROSI</name>
<dbReference type="Proteomes" id="UP001314170">
    <property type="component" value="Unassembled WGS sequence"/>
</dbReference>
<evidence type="ECO:0000256" key="1">
    <source>
        <dbReference type="SAM" id="MobiDB-lite"/>
    </source>
</evidence>
<sequence length="122" mass="14008">MALNEKERKSNKYVVSNKNVKVVHEEEDGGGGDDDEGFSKQFSSVMLEIYQVELLRRGNYQQHRTQFIEALNEKRVHEEEDGGVVLMIMDFRAIFIYHVRGIPSRPPKRVHEEEDGGGGDDD</sequence>
<evidence type="ECO:0000313" key="2">
    <source>
        <dbReference type="EMBL" id="CAK7328894.1"/>
    </source>
</evidence>
<comment type="caution">
    <text evidence="2">The sequence shown here is derived from an EMBL/GenBank/DDBJ whole genome shotgun (WGS) entry which is preliminary data.</text>
</comment>
<keyword evidence="3" id="KW-1185">Reference proteome</keyword>
<reference evidence="2 3" key="1">
    <citation type="submission" date="2024-01" db="EMBL/GenBank/DDBJ databases">
        <authorList>
            <person name="Waweru B."/>
        </authorList>
    </citation>
    <scope>NUCLEOTIDE SEQUENCE [LARGE SCALE GENOMIC DNA]</scope>
</reference>
<organism evidence="2 3">
    <name type="scientific">Dovyalis caffra</name>
    <dbReference type="NCBI Taxonomy" id="77055"/>
    <lineage>
        <taxon>Eukaryota</taxon>
        <taxon>Viridiplantae</taxon>
        <taxon>Streptophyta</taxon>
        <taxon>Embryophyta</taxon>
        <taxon>Tracheophyta</taxon>
        <taxon>Spermatophyta</taxon>
        <taxon>Magnoliopsida</taxon>
        <taxon>eudicotyledons</taxon>
        <taxon>Gunneridae</taxon>
        <taxon>Pentapetalae</taxon>
        <taxon>rosids</taxon>
        <taxon>fabids</taxon>
        <taxon>Malpighiales</taxon>
        <taxon>Salicaceae</taxon>
        <taxon>Flacourtieae</taxon>
        <taxon>Dovyalis</taxon>
    </lineage>
</organism>